<accession>A0A1M5QRH6</accession>
<dbReference type="Proteomes" id="UP000199758">
    <property type="component" value="Unassembled WGS sequence"/>
</dbReference>
<dbReference type="RefSeq" id="WP_072898235.1">
    <property type="nucleotide sequence ID" value="NZ_FQWZ01000006.1"/>
</dbReference>
<feature type="signal peptide" evidence="7">
    <location>
        <begin position="1"/>
        <end position="22"/>
    </location>
</feature>
<keyword evidence="2" id="KW-0645">Protease</keyword>
<keyword evidence="3 7" id="KW-0732">Signal</keyword>
<dbReference type="OrthoDB" id="9812921at2"/>
<dbReference type="GO" id="GO:0004177">
    <property type="term" value="F:aminopeptidase activity"/>
    <property type="evidence" value="ECO:0007669"/>
    <property type="project" value="UniProtKB-KW"/>
</dbReference>
<dbReference type="EMBL" id="FQWZ01000006">
    <property type="protein sequence ID" value="SHH16183.1"/>
    <property type="molecule type" value="Genomic_DNA"/>
</dbReference>
<dbReference type="FunFam" id="3.40.50.1820:FF:000028">
    <property type="entry name" value="S9 family peptidase"/>
    <property type="match status" value="1"/>
</dbReference>
<dbReference type="SUPFAM" id="SSF82171">
    <property type="entry name" value="DPP6 N-terminal domain-like"/>
    <property type="match status" value="1"/>
</dbReference>
<name>A0A1M5QRH6_9GAMM</name>
<dbReference type="Gene3D" id="3.40.50.1820">
    <property type="entry name" value="alpha/beta hydrolase"/>
    <property type="match status" value="1"/>
</dbReference>
<dbReference type="GO" id="GO:0006508">
    <property type="term" value="P:proteolysis"/>
    <property type="evidence" value="ECO:0007669"/>
    <property type="project" value="UniProtKB-KW"/>
</dbReference>
<keyword evidence="9" id="KW-0031">Aminopeptidase</keyword>
<keyword evidence="4" id="KW-0378">Hydrolase</keyword>
<dbReference type="SUPFAM" id="SSF53474">
    <property type="entry name" value="alpha/beta-Hydrolases"/>
    <property type="match status" value="1"/>
</dbReference>
<feature type="compositionally biased region" description="Low complexity" evidence="6">
    <location>
        <begin position="684"/>
        <end position="703"/>
    </location>
</feature>
<evidence type="ECO:0000256" key="3">
    <source>
        <dbReference type="ARBA" id="ARBA00022729"/>
    </source>
</evidence>
<evidence type="ECO:0000256" key="6">
    <source>
        <dbReference type="SAM" id="MobiDB-lite"/>
    </source>
</evidence>
<evidence type="ECO:0000256" key="4">
    <source>
        <dbReference type="ARBA" id="ARBA00022801"/>
    </source>
</evidence>
<evidence type="ECO:0000259" key="8">
    <source>
        <dbReference type="Pfam" id="PF00326"/>
    </source>
</evidence>
<protein>
    <submittedName>
        <fullName evidence="9">Dipeptidyl aminopeptidase/acylaminoacyl peptidase</fullName>
    </submittedName>
</protein>
<dbReference type="GO" id="GO:0004252">
    <property type="term" value="F:serine-type endopeptidase activity"/>
    <property type="evidence" value="ECO:0007669"/>
    <property type="project" value="TreeGrafter"/>
</dbReference>
<evidence type="ECO:0000256" key="1">
    <source>
        <dbReference type="ARBA" id="ARBA00010040"/>
    </source>
</evidence>
<dbReference type="InterPro" id="IPR011042">
    <property type="entry name" value="6-blade_b-propeller_TolB-like"/>
</dbReference>
<evidence type="ECO:0000313" key="9">
    <source>
        <dbReference type="EMBL" id="SHH16183.1"/>
    </source>
</evidence>
<dbReference type="InterPro" id="IPR001375">
    <property type="entry name" value="Peptidase_S9_cat"/>
</dbReference>
<feature type="region of interest" description="Disordered" evidence="6">
    <location>
        <begin position="683"/>
        <end position="703"/>
    </location>
</feature>
<evidence type="ECO:0000256" key="2">
    <source>
        <dbReference type="ARBA" id="ARBA00022670"/>
    </source>
</evidence>
<dbReference type="Pfam" id="PF00326">
    <property type="entry name" value="Peptidase_S9"/>
    <property type="match status" value="1"/>
</dbReference>
<sequence length="703" mass="76954">MIRVLIAALFAAAAVAPVSGHAAVERKPLTIRDLVSLERLSDPQSSPDGRYIAYVVRATDLDANKGVRSIWLLDTRSNTLRKFATSATGSSDTPRWSPDGKLIYFLSTRSGSSQVWRQPIDGDAQPVTQLPLDVGSYRLSPRGDRIVVSMDVFADCDTLACSKQRFDEQAKPAASGVVYDKLFVRHWDTWANGARSQLFVASIKPDGGIGEAQLLTRGIDGDVPSKPFGDAADYTFTPDGKTLIFSARIAGRTEAWSTNFDLYSVDVDGKGKPVNLTADNLAWDAQPVVTPNGRSLVYLAMKRPGFEADRFHIMVRDLRSGKTRELAPKWDRSPSQIALSANGSTLYATADELGQKPIFALNLSSGAIKKLTSDGDVSAFALSSDGLVYLQNNLAAPDDLYRIAWNGAVTQLTRHNAEKLATIEMAPYEQFSFAGAGGDTVYGYVMKPAGYEPGKKYPTAFIIHGGPQGSMGNHFHYRWNPEVFAGMGYSVVWIDFHGSTGYGQAFTDSISGDWGGKPLEDLKKGLAHAARSYDYVDASNACALGASYGGFMINWIAGNWADGFKCLVNHDGVFDARAMGYATEELWFDEWEHGGTPYDKPDSYERFNPVAHVAKWKTPMLVVHGQLDYRIPVEQGLAAFTALQRRGIDSRLLYFPDENHWVLKPQNSIQWYDNVQAWLDQHLKPGAAPKPGGKSAPATKSDS</sequence>
<organism evidence="9 10">
    <name type="scientific">Hydrocarboniphaga daqingensis</name>
    <dbReference type="NCBI Taxonomy" id="490188"/>
    <lineage>
        <taxon>Bacteria</taxon>
        <taxon>Pseudomonadati</taxon>
        <taxon>Pseudomonadota</taxon>
        <taxon>Gammaproteobacteria</taxon>
        <taxon>Nevskiales</taxon>
        <taxon>Nevskiaceae</taxon>
        <taxon>Hydrocarboniphaga</taxon>
    </lineage>
</organism>
<keyword evidence="5" id="KW-0720">Serine protease</keyword>
<dbReference type="InterPro" id="IPR011659">
    <property type="entry name" value="WD40"/>
</dbReference>
<keyword evidence="10" id="KW-1185">Reference proteome</keyword>
<evidence type="ECO:0000313" key="10">
    <source>
        <dbReference type="Proteomes" id="UP000199758"/>
    </source>
</evidence>
<proteinExistence type="inferred from homology"/>
<reference evidence="9 10" key="1">
    <citation type="submission" date="2016-11" db="EMBL/GenBank/DDBJ databases">
        <authorList>
            <person name="Jaros S."/>
            <person name="Januszkiewicz K."/>
            <person name="Wedrychowicz H."/>
        </authorList>
    </citation>
    <scope>NUCLEOTIDE SEQUENCE [LARGE SCALE GENOMIC DNA]</scope>
    <source>
        <strain evidence="9 10">CGMCC 1.7049</strain>
    </source>
</reference>
<dbReference type="Gene3D" id="2.120.10.30">
    <property type="entry name" value="TolB, C-terminal domain"/>
    <property type="match status" value="3"/>
</dbReference>
<dbReference type="Pfam" id="PF07676">
    <property type="entry name" value="PD40"/>
    <property type="match status" value="2"/>
</dbReference>
<feature type="domain" description="Peptidase S9 prolyl oligopeptidase catalytic" evidence="8">
    <location>
        <begin position="476"/>
        <end position="684"/>
    </location>
</feature>
<feature type="chain" id="PRO_5012657735" evidence="7">
    <location>
        <begin position="23"/>
        <end position="703"/>
    </location>
</feature>
<dbReference type="AlphaFoldDB" id="A0A1M5QRH6"/>
<evidence type="ECO:0000256" key="7">
    <source>
        <dbReference type="SAM" id="SignalP"/>
    </source>
</evidence>
<dbReference type="InterPro" id="IPR029058">
    <property type="entry name" value="AB_hydrolase_fold"/>
</dbReference>
<gene>
    <name evidence="9" type="ORF">SAMN04488068_2760</name>
</gene>
<evidence type="ECO:0000256" key="5">
    <source>
        <dbReference type="ARBA" id="ARBA00022825"/>
    </source>
</evidence>
<dbReference type="PANTHER" id="PTHR42776:SF13">
    <property type="entry name" value="DIPEPTIDYL-PEPTIDASE 5"/>
    <property type="match status" value="1"/>
</dbReference>
<comment type="similarity">
    <text evidence="1">Belongs to the peptidase S9C family.</text>
</comment>
<dbReference type="PANTHER" id="PTHR42776">
    <property type="entry name" value="SERINE PEPTIDASE S9 FAMILY MEMBER"/>
    <property type="match status" value="1"/>
</dbReference>
<dbReference type="STRING" id="490188.SAMN04488068_2760"/>